<proteinExistence type="predicted"/>
<accession>A0A7C0U2M8</accession>
<organism evidence="1">
    <name type="scientific">Desulfofervidus auxilii</name>
    <dbReference type="NCBI Taxonomy" id="1621989"/>
    <lineage>
        <taxon>Bacteria</taxon>
        <taxon>Pseudomonadati</taxon>
        <taxon>Thermodesulfobacteriota</taxon>
        <taxon>Candidatus Desulfofervidia</taxon>
        <taxon>Candidatus Desulfofervidales</taxon>
        <taxon>Candidatus Desulfofervidaceae</taxon>
        <taxon>Candidatus Desulfofervidus</taxon>
    </lineage>
</organism>
<evidence type="ECO:0000313" key="1">
    <source>
        <dbReference type="EMBL" id="HDD44294.1"/>
    </source>
</evidence>
<comment type="caution">
    <text evidence="1">The sequence shown here is derived from an EMBL/GenBank/DDBJ whole genome shotgun (WGS) entry which is preliminary data.</text>
</comment>
<dbReference type="Proteomes" id="UP000886289">
    <property type="component" value="Unassembled WGS sequence"/>
</dbReference>
<dbReference type="AlphaFoldDB" id="A0A7C0U2M8"/>
<sequence>MSYVCKYCGRKSSIPFSGPCPKSPHKNHELIPEQPQYVCKYCGRKSSVPFSGPCSKSPHGNHELMG</sequence>
<gene>
    <name evidence="1" type="ORF">ENG63_05480</name>
</gene>
<dbReference type="EMBL" id="DRBS01000211">
    <property type="protein sequence ID" value="HDD44294.1"/>
    <property type="molecule type" value="Genomic_DNA"/>
</dbReference>
<reference evidence="1" key="1">
    <citation type="journal article" date="2020" name="mSystems">
        <title>Genome- and Community-Level Interaction Insights into Carbon Utilization and Element Cycling Functions of Hydrothermarchaeota in Hydrothermal Sediment.</title>
        <authorList>
            <person name="Zhou Z."/>
            <person name="Liu Y."/>
            <person name="Xu W."/>
            <person name="Pan J."/>
            <person name="Luo Z.H."/>
            <person name="Li M."/>
        </authorList>
    </citation>
    <scope>NUCLEOTIDE SEQUENCE [LARGE SCALE GENOMIC DNA]</scope>
    <source>
        <strain evidence="1">HyVt-233</strain>
    </source>
</reference>
<name>A0A7C0U2M8_DESA2</name>
<protein>
    <submittedName>
        <fullName evidence="1">Uncharacterized protein</fullName>
    </submittedName>
</protein>